<evidence type="ECO:0000313" key="3">
    <source>
        <dbReference type="Proteomes" id="UP000031643"/>
    </source>
</evidence>
<evidence type="ECO:0008006" key="4">
    <source>
        <dbReference type="Google" id="ProtNLM"/>
    </source>
</evidence>
<dbReference type="EMBL" id="AP014648">
    <property type="protein sequence ID" value="BAQ18479.1"/>
    <property type="molecule type" value="Genomic_DNA"/>
</dbReference>
<organism evidence="2 3">
    <name type="scientific">Methyloceanibacter caenitepidi</name>
    <dbReference type="NCBI Taxonomy" id="1384459"/>
    <lineage>
        <taxon>Bacteria</taxon>
        <taxon>Pseudomonadati</taxon>
        <taxon>Pseudomonadota</taxon>
        <taxon>Alphaproteobacteria</taxon>
        <taxon>Hyphomicrobiales</taxon>
        <taxon>Hyphomicrobiaceae</taxon>
        <taxon>Methyloceanibacter</taxon>
    </lineage>
</organism>
<protein>
    <recommendedName>
        <fullName evidence="4">TIR domain-containing protein</fullName>
    </recommendedName>
</protein>
<dbReference type="KEGG" id="mcg:GL4_3047"/>
<dbReference type="STRING" id="1384459.GL4_3047"/>
<keyword evidence="1" id="KW-1133">Transmembrane helix</keyword>
<name>A0A0A8K8Z3_9HYPH</name>
<evidence type="ECO:0000313" key="2">
    <source>
        <dbReference type="EMBL" id="BAQ18479.1"/>
    </source>
</evidence>
<dbReference type="InterPro" id="IPR035897">
    <property type="entry name" value="Toll_tir_struct_dom_sf"/>
</dbReference>
<dbReference type="HOGENOM" id="CLU_838890_0_0_5"/>
<keyword evidence="1" id="KW-0812">Transmembrane</keyword>
<gene>
    <name evidence="2" type="ORF">GL4_3047</name>
</gene>
<reference evidence="2 3" key="1">
    <citation type="submission" date="2014-09" db="EMBL/GenBank/DDBJ databases">
        <title>Genome sequencing of Methyloceanibacter caenitepidi Gela4.</title>
        <authorList>
            <person name="Takeuchi M."/>
            <person name="Susumu S."/>
            <person name="Kamagata Y."/>
            <person name="Oshima K."/>
            <person name="Hattori M."/>
            <person name="Iwasaki W."/>
        </authorList>
    </citation>
    <scope>NUCLEOTIDE SEQUENCE [LARGE SCALE GENOMIC DNA]</scope>
    <source>
        <strain evidence="2 3">Gela4</strain>
    </source>
</reference>
<keyword evidence="3" id="KW-1185">Reference proteome</keyword>
<dbReference type="AlphaFoldDB" id="A0A0A8K8Z3"/>
<sequence>MWADKLTQQLERYYAGKPGAGTHHFFRASKDESAKYALAQTTIGALEASRSLIVICSPAAAKSYQVNEQIRAFKAQHPTRPVFPLIVDGKAGDEERECIPPLLKFEMDADGNITKGPVDVEAADVSQDKDEPERAAATIASDLLGLSPRKTARIGARGKKRVRNQRLGPLMNLGIVAGLTAIAVLSGSPNNKAFFARTFDLVDANVGEPARKAIADAAPQTTAVNVFAYGESLLWDVMKRGPLTPETKYRRAAVLLQFAHTYRELGDTERAVLAAADAQHLLHSLRNAEPSNADFVRRLEIADDDLAKIRAEEKRATDIPDGKEPLSKLTE</sequence>
<accession>A0A0A8K8Z3</accession>
<feature type="transmembrane region" description="Helical" evidence="1">
    <location>
        <begin position="167"/>
        <end position="187"/>
    </location>
</feature>
<keyword evidence="1" id="KW-0472">Membrane</keyword>
<dbReference type="Proteomes" id="UP000031643">
    <property type="component" value="Chromosome"/>
</dbReference>
<dbReference type="Gene3D" id="3.40.50.10140">
    <property type="entry name" value="Toll/interleukin-1 receptor homology (TIR) domain"/>
    <property type="match status" value="1"/>
</dbReference>
<proteinExistence type="predicted"/>
<evidence type="ECO:0000256" key="1">
    <source>
        <dbReference type="SAM" id="Phobius"/>
    </source>
</evidence>